<reference evidence="1 2" key="1">
    <citation type="journal article" date="2016" name="Nat. Commun.">
        <title>Thousands of microbial genomes shed light on interconnected biogeochemical processes in an aquifer system.</title>
        <authorList>
            <person name="Anantharaman K."/>
            <person name="Brown C.T."/>
            <person name="Hug L.A."/>
            <person name="Sharon I."/>
            <person name="Castelle C.J."/>
            <person name="Probst A.J."/>
            <person name="Thomas B.C."/>
            <person name="Singh A."/>
            <person name="Wilkins M.J."/>
            <person name="Karaoz U."/>
            <person name="Brodie E.L."/>
            <person name="Williams K.H."/>
            <person name="Hubbard S.S."/>
            <person name="Banfield J.F."/>
        </authorList>
    </citation>
    <scope>NUCLEOTIDE SEQUENCE [LARGE SCALE GENOMIC DNA]</scope>
</reference>
<dbReference type="EMBL" id="MFQW01000004">
    <property type="protein sequence ID" value="OGH86708.1"/>
    <property type="molecule type" value="Genomic_DNA"/>
</dbReference>
<sequence>MVDEIEFQGLLVIWGPILKFGVGPLNKNGKALLMETFNGMEQEIRERIISAVFPKGGKREKVFMGDNTNPLN</sequence>
<proteinExistence type="predicted"/>
<evidence type="ECO:0000313" key="2">
    <source>
        <dbReference type="Proteomes" id="UP000178349"/>
    </source>
</evidence>
<gene>
    <name evidence="1" type="ORF">A2493_03225</name>
</gene>
<name>A0A1F6NS79_9BACT</name>
<protein>
    <submittedName>
        <fullName evidence="1">Uncharacterized protein</fullName>
    </submittedName>
</protein>
<accession>A0A1F6NS79</accession>
<evidence type="ECO:0000313" key="1">
    <source>
        <dbReference type="EMBL" id="OGH86708.1"/>
    </source>
</evidence>
<comment type="caution">
    <text evidence="1">The sequence shown here is derived from an EMBL/GenBank/DDBJ whole genome shotgun (WGS) entry which is preliminary data.</text>
</comment>
<dbReference type="Proteomes" id="UP000178349">
    <property type="component" value="Unassembled WGS sequence"/>
</dbReference>
<dbReference type="AlphaFoldDB" id="A0A1F6NS79"/>
<organism evidence="1 2">
    <name type="scientific">Candidatus Magasanikbacteria bacterium RIFOXYC12_FULL_33_11</name>
    <dbReference type="NCBI Taxonomy" id="1798701"/>
    <lineage>
        <taxon>Bacteria</taxon>
        <taxon>Candidatus Magasanikiibacteriota</taxon>
    </lineage>
</organism>